<evidence type="ECO:0000256" key="1">
    <source>
        <dbReference type="ARBA" id="ARBA00022679"/>
    </source>
</evidence>
<gene>
    <name evidence="6" type="ORF">CEUSTIGMA_g5828.t1</name>
</gene>
<feature type="domain" description="GHMP kinase N-terminal" evidence="5">
    <location>
        <begin position="118"/>
        <end position="192"/>
    </location>
</feature>
<dbReference type="OrthoDB" id="3191556at2759"/>
<protein>
    <recommendedName>
        <fullName evidence="5">GHMP kinase N-terminal domain-containing protein</fullName>
    </recommendedName>
</protein>
<dbReference type="STRING" id="1157962.A0A250X5R8"/>
<keyword evidence="2" id="KW-0547">Nucleotide-binding</keyword>
<dbReference type="SUPFAM" id="SSF55060">
    <property type="entry name" value="GHMP Kinase, C-terminal domain"/>
    <property type="match status" value="1"/>
</dbReference>
<keyword evidence="3" id="KW-0418">Kinase</keyword>
<sequence length="362" mass="39219">MLSRGCRFPSVANRSPTVSSIPSRRISKCTKPSHLRLRLNAYAAYEDTSCSNIQLFSPSKINLFLRVVRRREDGYHDLASLFHVIDLGDNMSFHILPEGSTHDVLTCSDPTIPTDSSNLVIKALNLFRLKTGTQPYFSINLEKRVPHGAGLGGGSGNAATTLWAANELTGRPASNEKLLEWSGEIGSDISVFFSQGAAYCTGRGEIVEEVAPPLPLETPMLLVKPPVGLSTPRIFRSLDLSRRSTVDPLTLLQVLSSSGTMTQDLAVNDLEQPAFDNLPELLTLKERLKSSSSEGNSSSGSSSSPFSAVFMTGSGSTLVCMGSDETPAFLSAQEYKDLFVSPARLIVREPGSWYEPSALQCK</sequence>
<dbReference type="EMBL" id="BEGY01000032">
    <property type="protein sequence ID" value="GAX78386.1"/>
    <property type="molecule type" value="Genomic_DNA"/>
</dbReference>
<keyword evidence="4" id="KW-0067">ATP-binding</keyword>
<dbReference type="GO" id="GO:0050515">
    <property type="term" value="F:4-(cytidine 5'-diphospho)-2-C-methyl-D-erythritol kinase activity"/>
    <property type="evidence" value="ECO:0007669"/>
    <property type="project" value="InterPro"/>
</dbReference>
<dbReference type="Pfam" id="PF00288">
    <property type="entry name" value="GHMP_kinases_N"/>
    <property type="match status" value="1"/>
</dbReference>
<dbReference type="Gene3D" id="3.30.70.890">
    <property type="entry name" value="GHMP kinase, C-terminal domain"/>
    <property type="match status" value="1"/>
</dbReference>
<dbReference type="PANTHER" id="PTHR43527">
    <property type="entry name" value="4-DIPHOSPHOCYTIDYL-2-C-METHYL-D-ERYTHRITOL KINASE, CHLOROPLASTIC"/>
    <property type="match status" value="1"/>
</dbReference>
<evidence type="ECO:0000256" key="3">
    <source>
        <dbReference type="ARBA" id="ARBA00022777"/>
    </source>
</evidence>
<keyword evidence="1" id="KW-0808">Transferase</keyword>
<dbReference type="GO" id="GO:0005524">
    <property type="term" value="F:ATP binding"/>
    <property type="evidence" value="ECO:0007669"/>
    <property type="project" value="UniProtKB-KW"/>
</dbReference>
<dbReference type="SUPFAM" id="SSF54211">
    <property type="entry name" value="Ribosomal protein S5 domain 2-like"/>
    <property type="match status" value="1"/>
</dbReference>
<dbReference type="HAMAP" id="MF_00061">
    <property type="entry name" value="IspE"/>
    <property type="match status" value="1"/>
</dbReference>
<dbReference type="InterPro" id="IPR014721">
    <property type="entry name" value="Ribsml_uS5_D2-typ_fold_subgr"/>
</dbReference>
<evidence type="ECO:0000259" key="5">
    <source>
        <dbReference type="Pfam" id="PF00288"/>
    </source>
</evidence>
<dbReference type="Proteomes" id="UP000232323">
    <property type="component" value="Unassembled WGS sequence"/>
</dbReference>
<evidence type="ECO:0000313" key="7">
    <source>
        <dbReference type="Proteomes" id="UP000232323"/>
    </source>
</evidence>
<dbReference type="InterPro" id="IPR036554">
    <property type="entry name" value="GHMP_kinase_C_sf"/>
</dbReference>
<dbReference type="InterPro" id="IPR020568">
    <property type="entry name" value="Ribosomal_Su5_D2-typ_SF"/>
</dbReference>
<dbReference type="FunFam" id="3.30.230.10:FF:000045">
    <property type="entry name" value="4-diphosphocytidyl-2-C-methyl-D-erythritol kinase, chloroplastic"/>
    <property type="match status" value="1"/>
</dbReference>
<dbReference type="InterPro" id="IPR006204">
    <property type="entry name" value="GHMP_kinase_N_dom"/>
</dbReference>
<dbReference type="NCBIfam" id="TIGR00154">
    <property type="entry name" value="ispE"/>
    <property type="match status" value="1"/>
</dbReference>
<proteinExistence type="inferred from homology"/>
<evidence type="ECO:0000313" key="6">
    <source>
        <dbReference type="EMBL" id="GAX78386.1"/>
    </source>
</evidence>
<dbReference type="GO" id="GO:0016114">
    <property type="term" value="P:terpenoid biosynthetic process"/>
    <property type="evidence" value="ECO:0007669"/>
    <property type="project" value="InterPro"/>
</dbReference>
<evidence type="ECO:0000256" key="2">
    <source>
        <dbReference type="ARBA" id="ARBA00022741"/>
    </source>
</evidence>
<accession>A0A250X5R8</accession>
<comment type="caution">
    <text evidence="6">The sequence shown here is derived from an EMBL/GenBank/DDBJ whole genome shotgun (WGS) entry which is preliminary data.</text>
</comment>
<name>A0A250X5R8_9CHLO</name>
<evidence type="ECO:0000256" key="4">
    <source>
        <dbReference type="ARBA" id="ARBA00022840"/>
    </source>
</evidence>
<reference evidence="6 7" key="1">
    <citation type="submission" date="2017-08" db="EMBL/GenBank/DDBJ databases">
        <title>Acidophilic green algal genome provides insights into adaptation to an acidic environment.</title>
        <authorList>
            <person name="Hirooka S."/>
            <person name="Hirose Y."/>
            <person name="Kanesaki Y."/>
            <person name="Higuchi S."/>
            <person name="Fujiwara T."/>
            <person name="Onuma R."/>
            <person name="Era A."/>
            <person name="Ohbayashi R."/>
            <person name="Uzuka A."/>
            <person name="Nozaki H."/>
            <person name="Yoshikawa H."/>
            <person name="Miyagishima S.Y."/>
        </authorList>
    </citation>
    <scope>NUCLEOTIDE SEQUENCE [LARGE SCALE GENOMIC DNA]</scope>
    <source>
        <strain evidence="6 7">NIES-2499</strain>
    </source>
</reference>
<dbReference type="PANTHER" id="PTHR43527:SF2">
    <property type="entry name" value="4-DIPHOSPHOCYTIDYL-2-C-METHYL-D-ERYTHRITOL KINASE, CHLOROPLASTIC"/>
    <property type="match status" value="1"/>
</dbReference>
<dbReference type="Gene3D" id="3.30.230.10">
    <property type="match status" value="1"/>
</dbReference>
<keyword evidence="7" id="KW-1185">Reference proteome</keyword>
<organism evidence="6 7">
    <name type="scientific">Chlamydomonas eustigma</name>
    <dbReference type="NCBI Taxonomy" id="1157962"/>
    <lineage>
        <taxon>Eukaryota</taxon>
        <taxon>Viridiplantae</taxon>
        <taxon>Chlorophyta</taxon>
        <taxon>core chlorophytes</taxon>
        <taxon>Chlorophyceae</taxon>
        <taxon>CS clade</taxon>
        <taxon>Chlamydomonadales</taxon>
        <taxon>Chlamydomonadaceae</taxon>
        <taxon>Chlamydomonas</taxon>
    </lineage>
</organism>
<dbReference type="InterPro" id="IPR004424">
    <property type="entry name" value="IspE"/>
</dbReference>
<dbReference type="AlphaFoldDB" id="A0A250X5R8"/>